<dbReference type="Proteomes" id="UP000004773">
    <property type="component" value="Unassembled WGS sequence"/>
</dbReference>
<keyword evidence="1" id="KW-0472">Membrane</keyword>
<dbReference type="InterPro" id="IPR054331">
    <property type="entry name" value="LiaF_TM"/>
</dbReference>
<sequence>MRRNFIGLFFIILAITTILDGFSIFPNGSIFLAICTVVLGFFAIRGLMDFDSFGTIFPLALLFYVYNKNYHFANISGWKIFLVAIFLSIGISMILPRRYKYKEFRKIYRKKSYQKIHNGHDYSDVTFGENTQYIDITKSDSFTTSTKFGSTSIYFEKLDTYPIKNFELNVSVSFGDLKIYIPKEWAIKNNTNSFLAKVPTDSNSTANDVKIILNGSVNFGEVHIIQI</sequence>
<evidence type="ECO:0000313" key="4">
    <source>
        <dbReference type="Proteomes" id="UP000004773"/>
    </source>
</evidence>
<dbReference type="EMBL" id="ACRO01000021">
    <property type="protein sequence ID" value="EGF87931.1"/>
    <property type="molecule type" value="Genomic_DNA"/>
</dbReference>
<gene>
    <name evidence="3" type="ORF">HMPREF0428_01260</name>
</gene>
<organism evidence="3 4">
    <name type="scientific">Gemella haemolysans M341</name>
    <dbReference type="NCBI Taxonomy" id="562981"/>
    <lineage>
        <taxon>Bacteria</taxon>
        <taxon>Bacillati</taxon>
        <taxon>Bacillota</taxon>
        <taxon>Bacilli</taxon>
        <taxon>Bacillales</taxon>
        <taxon>Gemellaceae</taxon>
        <taxon>Gemella</taxon>
    </lineage>
</organism>
<dbReference type="AlphaFoldDB" id="A0AA87AR83"/>
<evidence type="ECO:0000259" key="2">
    <source>
        <dbReference type="Pfam" id="PF22570"/>
    </source>
</evidence>
<evidence type="ECO:0000256" key="1">
    <source>
        <dbReference type="SAM" id="Phobius"/>
    </source>
</evidence>
<feature type="transmembrane region" description="Helical" evidence="1">
    <location>
        <begin position="78"/>
        <end position="96"/>
    </location>
</feature>
<dbReference type="RefSeq" id="WP_003147383.1">
    <property type="nucleotide sequence ID" value="NZ_GL883583.1"/>
</dbReference>
<evidence type="ECO:0000313" key="3">
    <source>
        <dbReference type="EMBL" id="EGF87931.1"/>
    </source>
</evidence>
<keyword evidence="1" id="KW-1133">Transmembrane helix</keyword>
<feature type="transmembrane region" description="Helical" evidence="1">
    <location>
        <begin position="50"/>
        <end position="66"/>
    </location>
</feature>
<accession>A0AA87AR83</accession>
<comment type="caution">
    <text evidence="3">The sequence shown here is derived from an EMBL/GenBank/DDBJ whole genome shotgun (WGS) entry which is preliminary data.</text>
</comment>
<name>A0AA87AR83_9BACL</name>
<proteinExistence type="predicted"/>
<keyword evidence="1" id="KW-0812">Transmembrane</keyword>
<feature type="domain" description="LiaF transmembrane" evidence="2">
    <location>
        <begin position="5"/>
        <end position="98"/>
    </location>
</feature>
<reference evidence="3 4" key="1">
    <citation type="submission" date="2011-03" db="EMBL/GenBank/DDBJ databases">
        <title>The Genome Sequence of Gemella haemolysans M341.</title>
        <authorList>
            <consortium name="The Broad Institute Genome Sequencing Platform"/>
            <consortium name="The Broad Institute Genome Sequencing Center for Infectious Disease"/>
            <person name="Earl A."/>
            <person name="Ward D."/>
            <person name="Feldgarden M."/>
            <person name="Gevers D."/>
            <person name="Sibley C.D."/>
            <person name="Field T.R."/>
            <person name="Grinwis M."/>
            <person name="Eshaghurshan C.S."/>
            <person name="Surette M.G."/>
            <person name="Young S.K."/>
            <person name="Zeng Q."/>
            <person name="Gargeya S."/>
            <person name="Fitzgerald M."/>
            <person name="Haas B."/>
            <person name="Abouelleil A."/>
            <person name="Alvarado L."/>
            <person name="Arachchi H.M."/>
            <person name="Berlin A."/>
            <person name="Brown A."/>
            <person name="Chapman S.B."/>
            <person name="Chen Z."/>
            <person name="Dunbar C."/>
            <person name="Freedman E."/>
            <person name="Gearin G."/>
            <person name="Gellesch M."/>
            <person name="Goldberg J."/>
            <person name="Griggs A."/>
            <person name="Gujja S."/>
            <person name="Heilman E.R."/>
            <person name="Heiman D."/>
            <person name="Howarth C."/>
            <person name="Larson L."/>
            <person name="Lui A."/>
            <person name="MacDonald P.J.P."/>
            <person name="Mehta T."/>
            <person name="Montmayeur A."/>
            <person name="Murphy C."/>
            <person name="Neiman D."/>
            <person name="Pearson M."/>
            <person name="Priest M."/>
            <person name="Roberts A."/>
            <person name="Saif S."/>
            <person name="Shea T."/>
            <person name="Shenoy N."/>
            <person name="Sisk P."/>
            <person name="Stolte C."/>
            <person name="Sykes S."/>
            <person name="White J."/>
            <person name="Yandava C."/>
            <person name="Wortman J."/>
            <person name="Nusbaum C."/>
            <person name="Birren B."/>
        </authorList>
    </citation>
    <scope>NUCLEOTIDE SEQUENCE [LARGE SCALE GENOMIC DNA]</scope>
    <source>
        <strain evidence="3 4">M341</strain>
    </source>
</reference>
<protein>
    <recommendedName>
        <fullName evidence="2">LiaF transmembrane domain-containing protein</fullName>
    </recommendedName>
</protein>
<dbReference type="Pfam" id="PF22570">
    <property type="entry name" value="LiaF-TM"/>
    <property type="match status" value="1"/>
</dbReference>